<dbReference type="GO" id="GO:0006281">
    <property type="term" value="P:DNA repair"/>
    <property type="evidence" value="ECO:0007669"/>
    <property type="project" value="TreeGrafter"/>
</dbReference>
<protein>
    <submittedName>
        <fullName evidence="6">DRG1 protein</fullName>
    </submittedName>
</protein>
<sequence length="1062" mass="119899">MMQQEQEREQLRHLQEYKEAFTKSTVFTMLVRLLVGALDGEEGCSTLLFKDVLLLLRNLVSVPDPGPGDTGFTPLRRRMQLTFIRNFCEEGVLAFFLLLGNELTAQAQEDTQQVWALADIIYHLCAHFDPEVGRVLGACPGVSGLATLRCMRLMAPHKQRQRPKGHAGHVWELLAGRLLVSSSRKRETRVPQLAVRSCSAMADQTAPGHCEIDVWSFNLRTETANEEDPQNVWSKRREGISALIAKYKPAVVCVQEATMSMLRDVCLHLDGNYEWKATSRFPDKQDEAAGFLLDTHRVRLLDYSVFWLSPPGCPEGKPGWDAQFPRTCEALLLEILGSGGSQVRILNTHFDHQGSVARLKSALMISESIAKFSISMSACAQILCGDFNSPKSSEAYDILVRNRHEAIPAARPMKDVFRCDNVEVSEGVRSTIHKWQGVAFTDACGDGTVDLSHGTRHDSRHIDWILFQDALHSNGSTRLRPLRCKVITDTMASGRYPSDHFPVSTTFLVEATHASSTSPAERPKNDLAELLARDKADQKLLAPASSRHSRFGTSMMAVSSDGSMSLSSSVQQNSIIQKSSALLKREFRNPDGNGRKSNMFHNLFFVDLVEGSVREHNQVNPHVRGVLDDRTYHPQKVLQGYRTFFEQLCSTSFSSLVSFMRSSCTISSTKEKATSTEFNMPHLLNFVSWFLEFHRVQHATQVQEAKKTNSTPPDMDIAAVQGAIDLDMIQFTTARLRDFGKGAQIHSSFLVVVLRTLSAQIHTIKVITECSGSDTRDCGDLLVTHAVKEDILGNISWIMKNFNSSVHDPRILSYSVEAWHTLTMLMEKRGERGAEAEFQVEKIRGVHMMRSTTSVEKEIAGLSDSRVVENLFHLLEKYRRHTPLLQSMLVKLIRSIMDAQPTNIVLFFELSYFMRIQRIMTDPLLTSTKNSERYKDLIGLLRFILREFFKCAESNKCVFAELLFRKVQESQKDALETCAAEFGAILSNYEEESYRKVLDRIDAGDTVNTLRKQRADLMKGQGWTEEEDAVLRQRYPLYREHLLYADLLVGDLPEPDKRTSLQ</sequence>
<evidence type="ECO:0000256" key="2">
    <source>
        <dbReference type="ARBA" id="ARBA00023242"/>
    </source>
</evidence>
<dbReference type="InterPro" id="IPR006906">
    <property type="entry name" value="Timeless_N"/>
</dbReference>
<feature type="non-terminal residue" evidence="6">
    <location>
        <position position="1"/>
    </location>
</feature>
<dbReference type="InterPro" id="IPR005135">
    <property type="entry name" value="Endo/exonuclease/phosphatase"/>
</dbReference>
<reference evidence="6" key="1">
    <citation type="submission" date="2021-02" db="EMBL/GenBank/DDBJ databases">
        <authorList>
            <person name="Dougan E. K."/>
            <person name="Rhodes N."/>
            <person name="Thang M."/>
            <person name="Chan C."/>
        </authorList>
    </citation>
    <scope>NUCLEOTIDE SEQUENCE</scope>
</reference>
<evidence type="ECO:0000313" key="6">
    <source>
        <dbReference type="EMBL" id="CAE7709087.1"/>
    </source>
</evidence>
<dbReference type="PANTHER" id="PTHR22940">
    <property type="entry name" value="TIMEOUT/TIMELESS-2"/>
    <property type="match status" value="1"/>
</dbReference>
<dbReference type="Proteomes" id="UP000649617">
    <property type="component" value="Unassembled WGS sequence"/>
</dbReference>
<organism evidence="6 7">
    <name type="scientific">Symbiodinium pilosum</name>
    <name type="common">Dinoflagellate</name>
    <dbReference type="NCBI Taxonomy" id="2952"/>
    <lineage>
        <taxon>Eukaryota</taxon>
        <taxon>Sar</taxon>
        <taxon>Alveolata</taxon>
        <taxon>Dinophyceae</taxon>
        <taxon>Suessiales</taxon>
        <taxon>Symbiodiniaceae</taxon>
        <taxon>Symbiodinium</taxon>
    </lineage>
</organism>
<feature type="domain" description="Timeless N-terminal" evidence="5">
    <location>
        <begin position="8"/>
        <end position="131"/>
    </location>
</feature>
<dbReference type="Pfam" id="PF03372">
    <property type="entry name" value="Exo_endo_phos"/>
    <property type="match status" value="1"/>
</dbReference>
<evidence type="ECO:0000259" key="4">
    <source>
        <dbReference type="Pfam" id="PF03372"/>
    </source>
</evidence>
<dbReference type="GO" id="GO:0003824">
    <property type="term" value="F:catalytic activity"/>
    <property type="evidence" value="ECO:0007669"/>
    <property type="project" value="InterPro"/>
</dbReference>
<dbReference type="InterPro" id="IPR044998">
    <property type="entry name" value="Timeless"/>
</dbReference>
<evidence type="ECO:0000259" key="5">
    <source>
        <dbReference type="Pfam" id="PF04821"/>
    </source>
</evidence>
<accession>A0A812X3V4</accession>
<dbReference type="GO" id="GO:0000076">
    <property type="term" value="P:DNA replication checkpoint signaling"/>
    <property type="evidence" value="ECO:0007669"/>
    <property type="project" value="TreeGrafter"/>
</dbReference>
<keyword evidence="2" id="KW-0539">Nucleus</keyword>
<dbReference type="AlphaFoldDB" id="A0A812X3V4"/>
<dbReference type="Pfam" id="PF04821">
    <property type="entry name" value="TIMELESS"/>
    <property type="match status" value="1"/>
</dbReference>
<dbReference type="PANTHER" id="PTHR22940:SF4">
    <property type="entry name" value="PROTEIN TIMELESS HOMOLOG"/>
    <property type="match status" value="1"/>
</dbReference>
<dbReference type="GO" id="GO:0003677">
    <property type="term" value="F:DNA binding"/>
    <property type="evidence" value="ECO:0007669"/>
    <property type="project" value="TreeGrafter"/>
</dbReference>
<evidence type="ECO:0000256" key="3">
    <source>
        <dbReference type="ARBA" id="ARBA00023306"/>
    </source>
</evidence>
<comment type="caution">
    <text evidence="6">The sequence shown here is derived from an EMBL/GenBank/DDBJ whole genome shotgun (WGS) entry which is preliminary data.</text>
</comment>
<name>A0A812X3V4_SYMPI</name>
<keyword evidence="3" id="KW-0131">Cell cycle</keyword>
<gene>
    <name evidence="6" type="primary">DRG1</name>
    <name evidence="6" type="ORF">SPIL2461_LOCUS20069</name>
</gene>
<comment type="subcellular location">
    <subcellularLocation>
        <location evidence="1">Nucleus</location>
    </subcellularLocation>
</comment>
<dbReference type="EMBL" id="CAJNIZ010045055">
    <property type="protein sequence ID" value="CAE7709087.1"/>
    <property type="molecule type" value="Genomic_DNA"/>
</dbReference>
<dbReference type="OrthoDB" id="603at2759"/>
<proteinExistence type="predicted"/>
<dbReference type="GO" id="GO:0031298">
    <property type="term" value="C:replication fork protection complex"/>
    <property type="evidence" value="ECO:0007669"/>
    <property type="project" value="TreeGrafter"/>
</dbReference>
<evidence type="ECO:0000256" key="1">
    <source>
        <dbReference type="ARBA" id="ARBA00004123"/>
    </source>
</evidence>
<dbReference type="Gene3D" id="3.60.10.10">
    <property type="entry name" value="Endonuclease/exonuclease/phosphatase"/>
    <property type="match status" value="1"/>
</dbReference>
<feature type="domain" description="Endonuclease/exonuclease/phosphatase" evidence="4">
    <location>
        <begin position="231"/>
        <end position="500"/>
    </location>
</feature>
<dbReference type="InterPro" id="IPR036691">
    <property type="entry name" value="Endo/exonu/phosph_ase_sf"/>
</dbReference>
<keyword evidence="7" id="KW-1185">Reference proteome</keyword>
<dbReference type="SUPFAM" id="SSF56219">
    <property type="entry name" value="DNase I-like"/>
    <property type="match status" value="1"/>
</dbReference>
<evidence type="ECO:0000313" key="7">
    <source>
        <dbReference type="Proteomes" id="UP000649617"/>
    </source>
</evidence>
<dbReference type="GO" id="GO:0043111">
    <property type="term" value="P:replication fork arrest"/>
    <property type="evidence" value="ECO:0007669"/>
    <property type="project" value="TreeGrafter"/>
</dbReference>